<dbReference type="Pfam" id="PF01323">
    <property type="entry name" value="DSBA"/>
    <property type="match status" value="1"/>
</dbReference>
<dbReference type="STRING" id="1811193.A0O21_05335"/>
<reference evidence="3" key="2">
    <citation type="submission" date="2016-03" db="EMBL/GenBank/DDBJ databases">
        <title>Streptococcus antelopensis sp. nov., isolated from the feces of the Tibetan antelope (Pantholops hodgsonii) in Hoh Xil National Nature Reserve, Qinghai, China.</title>
        <authorList>
            <person name="Bai X."/>
        </authorList>
    </citation>
    <scope>NUCLEOTIDE SEQUENCE [LARGE SCALE GENOMIC DNA]</scope>
    <source>
        <strain evidence="3">TA 26</strain>
    </source>
</reference>
<accession>A0A172Q7S5</accession>
<dbReference type="EMBL" id="CP014699">
    <property type="protein sequence ID" value="AND79491.1"/>
    <property type="molecule type" value="Genomic_DNA"/>
</dbReference>
<reference evidence="2 3" key="1">
    <citation type="journal article" date="2016" name="Int. J. Syst. Evol. Microbiol.">
        <title>Streptococcuspantholopis sp. nov., isolated from faeces of the Tibetan antelope (Pantholops hodgsonii).</title>
        <authorList>
            <person name="Bai X."/>
            <person name="Xiong Y."/>
            <person name="Lu S."/>
            <person name="Jin D."/>
            <person name="Lai X."/>
            <person name="Yang J."/>
            <person name="Niu L."/>
            <person name="Hu S."/>
            <person name="Meng X."/>
            <person name="Pu J."/>
            <person name="Ye C."/>
            <person name="Xu J."/>
        </authorList>
    </citation>
    <scope>NUCLEOTIDE SEQUENCE [LARGE SCALE GENOMIC DNA]</scope>
    <source>
        <strain evidence="2 3">TA 26</strain>
    </source>
</reference>
<dbReference type="GO" id="GO:0016491">
    <property type="term" value="F:oxidoreductase activity"/>
    <property type="evidence" value="ECO:0007669"/>
    <property type="project" value="InterPro"/>
</dbReference>
<dbReference type="PANTHER" id="PTHR13887">
    <property type="entry name" value="GLUTATHIONE S-TRANSFERASE KAPPA"/>
    <property type="match status" value="1"/>
</dbReference>
<dbReference type="RefSeq" id="WP_067062408.1">
    <property type="nucleotide sequence ID" value="NZ_CP014699.1"/>
</dbReference>
<name>A0A172Q7S5_9STRE</name>
<gene>
    <name evidence="2" type="ORF">A0O21_05335</name>
</gene>
<evidence type="ECO:0000259" key="1">
    <source>
        <dbReference type="Pfam" id="PF01323"/>
    </source>
</evidence>
<dbReference type="KEGG" id="spat:A0O21_05335"/>
<evidence type="ECO:0000313" key="3">
    <source>
        <dbReference type="Proteomes" id="UP000077317"/>
    </source>
</evidence>
<dbReference type="OrthoDB" id="9799122at2"/>
<dbReference type="InterPro" id="IPR001853">
    <property type="entry name" value="DSBA-like_thioredoxin_dom"/>
</dbReference>
<organism evidence="2 3">
    <name type="scientific">Streptococcus pantholopis</name>
    <dbReference type="NCBI Taxonomy" id="1811193"/>
    <lineage>
        <taxon>Bacteria</taxon>
        <taxon>Bacillati</taxon>
        <taxon>Bacillota</taxon>
        <taxon>Bacilli</taxon>
        <taxon>Lactobacillales</taxon>
        <taxon>Streptococcaceae</taxon>
        <taxon>Streptococcus</taxon>
    </lineage>
</organism>
<dbReference type="CDD" id="cd03024">
    <property type="entry name" value="DsbA_FrnE"/>
    <property type="match status" value="1"/>
</dbReference>
<evidence type="ECO:0000313" key="2">
    <source>
        <dbReference type="EMBL" id="AND79491.1"/>
    </source>
</evidence>
<sequence>MKITYWSDYACPYCYIGETRLKKAINKLGLENIVSFEMKAFQLDPYAPVQSVGPTQKRFAQKYGISYEQASQRIEQISALGRQEGLSFNYLSTLFTNTMDAHRLTKLVQETGSKEQVEELKSALFQAYFADNKELADHEVLLAAAVQVGLDQETVETFLEGERFKEQVLADQEEARQLGISGVPYFVIDDRYAVAGAQSQESFETALRQAYLEELSESESDDNLSCGPEGCRI</sequence>
<dbReference type="InterPro" id="IPR036249">
    <property type="entry name" value="Thioredoxin-like_sf"/>
</dbReference>
<keyword evidence="3" id="KW-1185">Reference proteome</keyword>
<dbReference type="SUPFAM" id="SSF52833">
    <property type="entry name" value="Thioredoxin-like"/>
    <property type="match status" value="1"/>
</dbReference>
<dbReference type="Proteomes" id="UP000077317">
    <property type="component" value="Chromosome"/>
</dbReference>
<dbReference type="PANTHER" id="PTHR13887:SF41">
    <property type="entry name" value="THIOREDOXIN SUPERFAMILY PROTEIN"/>
    <property type="match status" value="1"/>
</dbReference>
<dbReference type="Gene3D" id="3.40.30.10">
    <property type="entry name" value="Glutaredoxin"/>
    <property type="match status" value="1"/>
</dbReference>
<proteinExistence type="predicted"/>
<dbReference type="AlphaFoldDB" id="A0A172Q7S5"/>
<protein>
    <submittedName>
        <fullName evidence="2">Disulfide bond formation protein DsbA</fullName>
    </submittedName>
</protein>
<feature type="domain" description="DSBA-like thioredoxin" evidence="1">
    <location>
        <begin position="3"/>
        <end position="207"/>
    </location>
</feature>